<dbReference type="AlphaFoldDB" id="A0AAN4Z7N7"/>
<organism evidence="4 5">
    <name type="scientific">Pristionchus mayeri</name>
    <dbReference type="NCBI Taxonomy" id="1317129"/>
    <lineage>
        <taxon>Eukaryota</taxon>
        <taxon>Metazoa</taxon>
        <taxon>Ecdysozoa</taxon>
        <taxon>Nematoda</taxon>
        <taxon>Chromadorea</taxon>
        <taxon>Rhabditida</taxon>
        <taxon>Rhabditina</taxon>
        <taxon>Diplogasteromorpha</taxon>
        <taxon>Diplogasteroidea</taxon>
        <taxon>Neodiplogasteridae</taxon>
        <taxon>Pristionchus</taxon>
    </lineage>
</organism>
<dbReference type="SMART" id="SM00225">
    <property type="entry name" value="BTB"/>
    <property type="match status" value="1"/>
</dbReference>
<feature type="non-terminal residue" evidence="4">
    <location>
        <position position="1"/>
    </location>
</feature>
<proteinExistence type="predicted"/>
<evidence type="ECO:0000313" key="5">
    <source>
        <dbReference type="Proteomes" id="UP001328107"/>
    </source>
</evidence>
<dbReference type="PANTHER" id="PTHR24412:SF497">
    <property type="entry name" value="KELCH-LIKE PROTEIN 18"/>
    <property type="match status" value="1"/>
</dbReference>
<evidence type="ECO:0000313" key="4">
    <source>
        <dbReference type="EMBL" id="GMR35992.1"/>
    </source>
</evidence>
<feature type="non-terminal residue" evidence="4">
    <location>
        <position position="122"/>
    </location>
</feature>
<evidence type="ECO:0000259" key="3">
    <source>
        <dbReference type="PROSITE" id="PS50097"/>
    </source>
</evidence>
<dbReference type="Gene3D" id="3.30.710.10">
    <property type="entry name" value="Potassium Channel Kv1.1, Chain A"/>
    <property type="match status" value="1"/>
</dbReference>
<keyword evidence="1" id="KW-0880">Kelch repeat</keyword>
<dbReference type="Pfam" id="PF00651">
    <property type="entry name" value="BTB"/>
    <property type="match status" value="1"/>
</dbReference>
<evidence type="ECO:0000256" key="2">
    <source>
        <dbReference type="ARBA" id="ARBA00022737"/>
    </source>
</evidence>
<keyword evidence="5" id="KW-1185">Reference proteome</keyword>
<dbReference type="InterPro" id="IPR011333">
    <property type="entry name" value="SKP1/BTB/POZ_sf"/>
</dbReference>
<dbReference type="EMBL" id="BTRK01000002">
    <property type="protein sequence ID" value="GMR35992.1"/>
    <property type="molecule type" value="Genomic_DNA"/>
</dbReference>
<keyword evidence="2" id="KW-0677">Repeat</keyword>
<dbReference type="Proteomes" id="UP001328107">
    <property type="component" value="Unassembled WGS sequence"/>
</dbReference>
<dbReference type="CDD" id="cd18186">
    <property type="entry name" value="BTB_POZ_ZBTB_KLHL-like"/>
    <property type="match status" value="1"/>
</dbReference>
<gene>
    <name evidence="4" type="ORF">PMAYCL1PPCAC_06187</name>
</gene>
<sequence>LNGMEVKAHKSLLIERSPYFAVLLGSNFVESGSDKIDLSRCDFESSTISSIIDYTYTGEIDINRTTAHQLMQAASFFQIESIVDAAASFLLKSVPLGDVLPLLQFFQSLAYRRDTQLWRTIS</sequence>
<feature type="domain" description="BTB" evidence="3">
    <location>
        <begin position="1"/>
        <end position="64"/>
    </location>
</feature>
<dbReference type="SUPFAM" id="SSF54695">
    <property type="entry name" value="POZ domain"/>
    <property type="match status" value="1"/>
</dbReference>
<protein>
    <recommendedName>
        <fullName evidence="3">BTB domain-containing protein</fullName>
    </recommendedName>
</protein>
<accession>A0AAN4Z7N7</accession>
<name>A0AAN4Z7N7_9BILA</name>
<comment type="caution">
    <text evidence="4">The sequence shown here is derived from an EMBL/GenBank/DDBJ whole genome shotgun (WGS) entry which is preliminary data.</text>
</comment>
<reference evidence="5" key="1">
    <citation type="submission" date="2022-10" db="EMBL/GenBank/DDBJ databases">
        <title>Genome assembly of Pristionchus species.</title>
        <authorList>
            <person name="Yoshida K."/>
            <person name="Sommer R.J."/>
        </authorList>
    </citation>
    <scope>NUCLEOTIDE SEQUENCE [LARGE SCALE GENOMIC DNA]</scope>
    <source>
        <strain evidence="5">RS5460</strain>
    </source>
</reference>
<dbReference type="InterPro" id="IPR000210">
    <property type="entry name" value="BTB/POZ_dom"/>
</dbReference>
<dbReference type="PANTHER" id="PTHR24412">
    <property type="entry name" value="KELCH PROTEIN"/>
    <property type="match status" value="1"/>
</dbReference>
<dbReference type="PROSITE" id="PS50097">
    <property type="entry name" value="BTB"/>
    <property type="match status" value="1"/>
</dbReference>
<evidence type="ECO:0000256" key="1">
    <source>
        <dbReference type="ARBA" id="ARBA00022441"/>
    </source>
</evidence>